<protein>
    <submittedName>
        <fullName evidence="1">Uncharacterized protein</fullName>
    </submittedName>
</protein>
<sequence length="143" mass="16402">MESENEIQMGIDSEPPKSKKTTQLIFNISSEYICEPVFWKNTDTLNVNIVNHSGFSSGGFNIQIHDGTYEVSPYHISDDLADNEKSSTFKNPKQKLILNQAVYRPNDSIYGYVEFEKTEYDSYGNIIPHKGKGYFRGKIEYVK</sequence>
<proteinExistence type="predicted"/>
<keyword evidence="2" id="KW-1185">Reference proteome</keyword>
<accession>A0A0J7IIN8</accession>
<dbReference type="PATRIC" id="fig|558151.6.peg.1493"/>
<organism evidence="1 2">
    <name type="scientific">Chryseobacterium angstadtii</name>
    <dbReference type="NCBI Taxonomy" id="558151"/>
    <lineage>
        <taxon>Bacteria</taxon>
        <taxon>Pseudomonadati</taxon>
        <taxon>Bacteroidota</taxon>
        <taxon>Flavobacteriia</taxon>
        <taxon>Flavobacteriales</taxon>
        <taxon>Weeksellaceae</taxon>
        <taxon>Chryseobacterium group</taxon>
        <taxon>Chryseobacterium</taxon>
    </lineage>
</organism>
<reference evidence="1 2" key="1">
    <citation type="journal article" date="2013" name="Int. J. Syst. Evol. Microbiol.">
        <title>Chryseobacterium angstadtii sp. nov., isolated from a newt tank.</title>
        <authorList>
            <person name="Kirk K.E."/>
            <person name="Hoffman J.A."/>
            <person name="Smith K.A."/>
            <person name="Strahan B.L."/>
            <person name="Failor K.C."/>
            <person name="Krebs J.E."/>
            <person name="Gale A.N."/>
            <person name="Do T.D."/>
            <person name="Sontag T.C."/>
            <person name="Batties A.M."/>
            <person name="Mistiszyn K."/>
            <person name="Newman J.D."/>
        </authorList>
    </citation>
    <scope>NUCLEOTIDE SEQUENCE [LARGE SCALE GENOMIC DNA]</scope>
    <source>
        <strain evidence="1 2">KM</strain>
    </source>
</reference>
<name>A0A0J7IIN8_9FLAO</name>
<gene>
    <name evidence="1" type="ORF">ACM46_07120</name>
</gene>
<comment type="caution">
    <text evidence="1">The sequence shown here is derived from an EMBL/GenBank/DDBJ whole genome shotgun (WGS) entry which is preliminary data.</text>
</comment>
<evidence type="ECO:0000313" key="1">
    <source>
        <dbReference type="EMBL" id="KMQ65851.1"/>
    </source>
</evidence>
<evidence type="ECO:0000313" key="2">
    <source>
        <dbReference type="Proteomes" id="UP000036261"/>
    </source>
</evidence>
<dbReference type="STRING" id="558151.ACM46_07120"/>
<dbReference type="Proteomes" id="UP000036261">
    <property type="component" value="Unassembled WGS sequence"/>
</dbReference>
<dbReference type="EMBL" id="LFND01000002">
    <property type="protein sequence ID" value="KMQ65851.1"/>
    <property type="molecule type" value="Genomic_DNA"/>
</dbReference>
<dbReference type="AlphaFoldDB" id="A0A0J7IIN8"/>